<dbReference type="InterPro" id="IPR005750">
    <property type="entry name" value="UDP_GlcNAc_COvinyl_MurA"/>
</dbReference>
<dbReference type="PANTHER" id="PTHR43783">
    <property type="entry name" value="UDP-N-ACETYLGLUCOSAMINE 1-CARBOXYVINYLTRANSFERASE"/>
    <property type="match status" value="1"/>
</dbReference>
<keyword evidence="7 12" id="KW-0573">Peptidoglycan synthesis</keyword>
<accession>A0A8J8MKY8</accession>
<dbReference type="GO" id="GO:0009252">
    <property type="term" value="P:peptidoglycan biosynthetic process"/>
    <property type="evidence" value="ECO:0007669"/>
    <property type="project" value="UniProtKB-UniRule"/>
</dbReference>
<comment type="caution">
    <text evidence="12">Lacks conserved residue(s) required for the propagation of feature annotation.</text>
</comment>
<dbReference type="SUPFAM" id="SSF55205">
    <property type="entry name" value="EPT/RTPC-like"/>
    <property type="match status" value="1"/>
</dbReference>
<keyword evidence="6 12" id="KW-0133">Cell shape</keyword>
<sequence>MGKFIIEGGYSLSGEVKVQGSKNAVLPLLAATVLNKGKTYFYNCPKILDVYNMLNILAGIGCMIEWEDDVLIIDSSVITTHIIPEKYVQMMRSSIILLGSVLSRLKNVKICFPGGCSIGTRPIDLHLKALKQMNVAIKDRHGFIECHTNKIIGNHVSLDYPSVGATENIMLTAVLSEGTTVINNAAKEPEILELQEFLNKMGAKVHGAGTDTISIQGVSELQSVEYRIMPDRIVAGSYMCAVASAGGEVLLKDVCKSHMNATISKMQEMGCVMKEYDKNILIQAPKKLQSIDLLRTQPYPGFPTDMQAQIMNCFVIADGTSIIAETIFESRYKHVAELVKMGADIITDGRIAVIKGVSRLNGAEVFAEDLRGGAALVLAGLGAEGETVVNHAHHILRGYENLDQDLGLLGAKIKYTSD</sequence>
<dbReference type="Gene3D" id="3.65.10.10">
    <property type="entry name" value="Enolpyruvate transferase domain"/>
    <property type="match status" value="2"/>
</dbReference>
<evidence type="ECO:0000256" key="9">
    <source>
        <dbReference type="ARBA" id="ARBA00023316"/>
    </source>
</evidence>
<feature type="binding site" evidence="12">
    <location>
        <position position="305"/>
    </location>
    <ligand>
        <name>UDP-N-acetyl-alpha-D-glucosamine</name>
        <dbReference type="ChEBI" id="CHEBI:57705"/>
    </ligand>
</feature>
<dbReference type="EMBL" id="CP058649">
    <property type="protein sequence ID" value="QUI23208.1"/>
    <property type="molecule type" value="Genomic_DNA"/>
</dbReference>
<keyword evidence="5 12" id="KW-0808">Transferase</keyword>
<evidence type="ECO:0000313" key="15">
    <source>
        <dbReference type="Proteomes" id="UP000683246"/>
    </source>
</evidence>
<evidence type="ECO:0000256" key="12">
    <source>
        <dbReference type="HAMAP-Rule" id="MF_00111"/>
    </source>
</evidence>
<feature type="domain" description="Enolpyruvate transferase" evidence="13">
    <location>
        <begin position="7"/>
        <end position="405"/>
    </location>
</feature>
<proteinExistence type="inferred from homology"/>
<name>A0A8J8MKY8_9FIRM</name>
<dbReference type="GO" id="GO:0071555">
    <property type="term" value="P:cell wall organization"/>
    <property type="evidence" value="ECO:0007669"/>
    <property type="project" value="UniProtKB-KW"/>
</dbReference>
<evidence type="ECO:0000259" key="13">
    <source>
        <dbReference type="Pfam" id="PF00275"/>
    </source>
</evidence>
<keyword evidence="3 12" id="KW-0963">Cytoplasm</keyword>
<feature type="binding site" evidence="12">
    <location>
        <begin position="121"/>
        <end position="125"/>
    </location>
    <ligand>
        <name>UDP-N-acetyl-alpha-D-glucosamine</name>
        <dbReference type="ChEBI" id="CHEBI:57705"/>
    </ligand>
</feature>
<feature type="binding site" evidence="12">
    <location>
        <begin position="22"/>
        <end position="23"/>
    </location>
    <ligand>
        <name>phosphoenolpyruvate</name>
        <dbReference type="ChEBI" id="CHEBI:58702"/>
    </ligand>
</feature>
<comment type="catalytic activity">
    <reaction evidence="11 12">
        <text>phosphoenolpyruvate + UDP-N-acetyl-alpha-D-glucosamine = UDP-N-acetyl-3-O-(1-carboxyvinyl)-alpha-D-glucosamine + phosphate</text>
        <dbReference type="Rhea" id="RHEA:18681"/>
        <dbReference type="ChEBI" id="CHEBI:43474"/>
        <dbReference type="ChEBI" id="CHEBI:57705"/>
        <dbReference type="ChEBI" id="CHEBI:58702"/>
        <dbReference type="ChEBI" id="CHEBI:68483"/>
        <dbReference type="EC" id="2.5.1.7"/>
    </reaction>
</comment>
<comment type="similarity">
    <text evidence="10 12">Belongs to the EPSP synthase family. MurA subfamily.</text>
</comment>
<dbReference type="GO" id="GO:0008760">
    <property type="term" value="F:UDP-N-acetylglucosamine 1-carboxyvinyltransferase activity"/>
    <property type="evidence" value="ECO:0007669"/>
    <property type="project" value="UniProtKB-UniRule"/>
</dbReference>
<dbReference type="CDD" id="cd01555">
    <property type="entry name" value="UdpNAET"/>
    <property type="match status" value="1"/>
</dbReference>
<dbReference type="Pfam" id="PF00275">
    <property type="entry name" value="EPSP_synthase"/>
    <property type="match status" value="1"/>
</dbReference>
<dbReference type="KEGG" id="vpy:HZI73_13315"/>
<protein>
    <recommendedName>
        <fullName evidence="12">UDP-N-acetylglucosamine 1-carboxyvinyltransferase</fullName>
        <ecNumber evidence="12">2.5.1.7</ecNumber>
    </recommendedName>
    <alternativeName>
        <fullName evidence="12">Enoylpyruvate transferase</fullName>
    </alternativeName>
    <alternativeName>
        <fullName evidence="12">UDP-N-acetylglucosamine enolpyruvyl transferase</fullName>
        <shortName evidence="12">EPT</shortName>
    </alternativeName>
</protein>
<dbReference type="GO" id="GO:0019277">
    <property type="term" value="P:UDP-N-acetylgalactosamine biosynthetic process"/>
    <property type="evidence" value="ECO:0007669"/>
    <property type="project" value="InterPro"/>
</dbReference>
<evidence type="ECO:0000256" key="2">
    <source>
        <dbReference type="ARBA" id="ARBA00004752"/>
    </source>
</evidence>
<evidence type="ECO:0000256" key="10">
    <source>
        <dbReference type="ARBA" id="ARBA00038367"/>
    </source>
</evidence>
<dbReference type="NCBIfam" id="NF006873">
    <property type="entry name" value="PRK09369.1"/>
    <property type="match status" value="1"/>
</dbReference>
<keyword evidence="8 12" id="KW-0131">Cell cycle</keyword>
<dbReference type="GO" id="GO:0051301">
    <property type="term" value="P:cell division"/>
    <property type="evidence" value="ECO:0007669"/>
    <property type="project" value="UniProtKB-KW"/>
</dbReference>
<feature type="active site" description="Proton donor" evidence="12">
    <location>
        <position position="116"/>
    </location>
</feature>
<dbReference type="NCBIfam" id="TIGR01072">
    <property type="entry name" value="murA"/>
    <property type="match status" value="1"/>
</dbReference>
<evidence type="ECO:0000256" key="7">
    <source>
        <dbReference type="ARBA" id="ARBA00022984"/>
    </source>
</evidence>
<dbReference type="Proteomes" id="UP000683246">
    <property type="component" value="Chromosome"/>
</dbReference>
<comment type="subcellular location">
    <subcellularLocation>
        <location evidence="1 12">Cytoplasm</location>
    </subcellularLocation>
</comment>
<evidence type="ECO:0000256" key="6">
    <source>
        <dbReference type="ARBA" id="ARBA00022960"/>
    </source>
</evidence>
<dbReference type="GO" id="GO:0008360">
    <property type="term" value="P:regulation of cell shape"/>
    <property type="evidence" value="ECO:0007669"/>
    <property type="project" value="UniProtKB-KW"/>
</dbReference>
<reference evidence="14" key="1">
    <citation type="submission" date="2020-07" db="EMBL/GenBank/DDBJ databases">
        <title>Vallitalea pronyensis genome.</title>
        <authorList>
            <person name="Postec A."/>
        </authorList>
    </citation>
    <scope>NUCLEOTIDE SEQUENCE</scope>
    <source>
        <strain evidence="14">FatNI3</strain>
    </source>
</reference>
<dbReference type="RefSeq" id="WP_212693887.1">
    <property type="nucleotide sequence ID" value="NZ_CP058649.1"/>
</dbReference>
<comment type="pathway">
    <text evidence="2 12">Cell wall biogenesis; peptidoglycan biosynthesis.</text>
</comment>
<dbReference type="UniPathway" id="UPA00219"/>
<organism evidence="14 15">
    <name type="scientific">Vallitalea pronyensis</name>
    <dbReference type="NCBI Taxonomy" id="1348613"/>
    <lineage>
        <taxon>Bacteria</taxon>
        <taxon>Bacillati</taxon>
        <taxon>Bacillota</taxon>
        <taxon>Clostridia</taxon>
        <taxon>Lachnospirales</taxon>
        <taxon>Vallitaleaceae</taxon>
        <taxon>Vallitalea</taxon>
    </lineage>
</organism>
<dbReference type="AlphaFoldDB" id="A0A8J8MKY8"/>
<dbReference type="EC" id="2.5.1.7" evidence="12"/>
<evidence type="ECO:0000313" key="14">
    <source>
        <dbReference type="EMBL" id="QUI23208.1"/>
    </source>
</evidence>
<evidence type="ECO:0000256" key="11">
    <source>
        <dbReference type="ARBA" id="ARBA00047527"/>
    </source>
</evidence>
<feature type="binding site" evidence="12">
    <location>
        <position position="327"/>
    </location>
    <ligand>
        <name>UDP-N-acetyl-alpha-D-glucosamine</name>
        <dbReference type="ChEBI" id="CHEBI:57705"/>
    </ligand>
</feature>
<evidence type="ECO:0000256" key="1">
    <source>
        <dbReference type="ARBA" id="ARBA00004496"/>
    </source>
</evidence>
<dbReference type="InterPro" id="IPR013792">
    <property type="entry name" value="RNA3'P_cycl/enolpyr_Trfase_a/b"/>
</dbReference>
<dbReference type="InterPro" id="IPR050068">
    <property type="entry name" value="MurA_subfamily"/>
</dbReference>
<feature type="binding site" evidence="12">
    <location>
        <position position="92"/>
    </location>
    <ligand>
        <name>UDP-N-acetyl-alpha-D-glucosamine</name>
        <dbReference type="ChEBI" id="CHEBI:57705"/>
    </ligand>
</feature>
<dbReference type="InterPro" id="IPR001986">
    <property type="entry name" value="Enolpyruvate_Tfrase_dom"/>
</dbReference>
<dbReference type="PANTHER" id="PTHR43783:SF1">
    <property type="entry name" value="UDP-N-ACETYLGLUCOSAMINE 1-CARBOXYVINYLTRANSFERASE"/>
    <property type="match status" value="1"/>
</dbReference>
<evidence type="ECO:0000256" key="5">
    <source>
        <dbReference type="ARBA" id="ARBA00022679"/>
    </source>
</evidence>
<dbReference type="HAMAP" id="MF_00111">
    <property type="entry name" value="MurA"/>
    <property type="match status" value="1"/>
</dbReference>
<evidence type="ECO:0000256" key="3">
    <source>
        <dbReference type="ARBA" id="ARBA00022490"/>
    </source>
</evidence>
<keyword evidence="4 12" id="KW-0132">Cell division</keyword>
<dbReference type="InterPro" id="IPR036968">
    <property type="entry name" value="Enolpyruvate_Tfrase_sf"/>
</dbReference>
<keyword evidence="9 12" id="KW-0961">Cell wall biogenesis/degradation</keyword>
<feature type="modified residue" description="2-(S-cysteinyl)pyruvic acid O-phosphothioketal" evidence="12">
    <location>
        <position position="116"/>
    </location>
</feature>
<evidence type="ECO:0000256" key="4">
    <source>
        <dbReference type="ARBA" id="ARBA00022618"/>
    </source>
</evidence>
<dbReference type="GO" id="GO:0005737">
    <property type="term" value="C:cytoplasm"/>
    <property type="evidence" value="ECO:0007669"/>
    <property type="project" value="UniProtKB-SubCell"/>
</dbReference>
<gene>
    <name evidence="12 14" type="primary">murA</name>
    <name evidence="14" type="ORF">HZI73_13315</name>
</gene>
<keyword evidence="12" id="KW-0670">Pyruvate</keyword>
<keyword evidence="15" id="KW-1185">Reference proteome</keyword>
<evidence type="ECO:0000256" key="8">
    <source>
        <dbReference type="ARBA" id="ARBA00023306"/>
    </source>
</evidence>
<comment type="function">
    <text evidence="12">Cell wall formation. Adds enolpyruvyl to UDP-N-acetylglucosamine.</text>
</comment>